<organism evidence="1 2">
    <name type="scientific">Dreissena polymorpha</name>
    <name type="common">Zebra mussel</name>
    <name type="synonym">Mytilus polymorpha</name>
    <dbReference type="NCBI Taxonomy" id="45954"/>
    <lineage>
        <taxon>Eukaryota</taxon>
        <taxon>Metazoa</taxon>
        <taxon>Spiralia</taxon>
        <taxon>Lophotrochozoa</taxon>
        <taxon>Mollusca</taxon>
        <taxon>Bivalvia</taxon>
        <taxon>Autobranchia</taxon>
        <taxon>Heteroconchia</taxon>
        <taxon>Euheterodonta</taxon>
        <taxon>Imparidentia</taxon>
        <taxon>Neoheterodontei</taxon>
        <taxon>Myida</taxon>
        <taxon>Dreissenoidea</taxon>
        <taxon>Dreissenidae</taxon>
        <taxon>Dreissena</taxon>
    </lineage>
</organism>
<evidence type="ECO:0000313" key="2">
    <source>
        <dbReference type="Proteomes" id="UP000828390"/>
    </source>
</evidence>
<dbReference type="EMBL" id="JAIWYP010000005">
    <property type="protein sequence ID" value="KAH3816484.1"/>
    <property type="molecule type" value="Genomic_DNA"/>
</dbReference>
<evidence type="ECO:0000313" key="1">
    <source>
        <dbReference type="EMBL" id="KAH3816484.1"/>
    </source>
</evidence>
<dbReference type="AlphaFoldDB" id="A0A9D4JN42"/>
<keyword evidence="2" id="KW-1185">Reference proteome</keyword>
<sequence>MRQWYVTIHLRNSNNHLNKLAAVGLLLPTSTGAAKFFQLCGNFAETLRLAAKSCKVLANLPAKKVCRKVAANILFLPKGRNHVIVKMATSMPRQ</sequence>
<protein>
    <submittedName>
        <fullName evidence="1">Uncharacterized protein</fullName>
    </submittedName>
</protein>
<dbReference type="Proteomes" id="UP000828390">
    <property type="component" value="Unassembled WGS sequence"/>
</dbReference>
<reference evidence="1" key="2">
    <citation type="submission" date="2020-11" db="EMBL/GenBank/DDBJ databases">
        <authorList>
            <person name="McCartney M.A."/>
            <person name="Auch B."/>
            <person name="Kono T."/>
            <person name="Mallez S."/>
            <person name="Becker A."/>
            <person name="Gohl D.M."/>
            <person name="Silverstein K.A.T."/>
            <person name="Koren S."/>
            <person name="Bechman K.B."/>
            <person name="Herman A."/>
            <person name="Abrahante J.E."/>
            <person name="Garbe J."/>
        </authorList>
    </citation>
    <scope>NUCLEOTIDE SEQUENCE</scope>
    <source>
        <strain evidence="1">Duluth1</strain>
        <tissue evidence="1">Whole animal</tissue>
    </source>
</reference>
<comment type="caution">
    <text evidence="1">The sequence shown here is derived from an EMBL/GenBank/DDBJ whole genome shotgun (WGS) entry which is preliminary data.</text>
</comment>
<accession>A0A9D4JN42</accession>
<proteinExistence type="predicted"/>
<reference evidence="1" key="1">
    <citation type="journal article" date="2019" name="bioRxiv">
        <title>The Genome of the Zebra Mussel, Dreissena polymorpha: A Resource for Invasive Species Research.</title>
        <authorList>
            <person name="McCartney M.A."/>
            <person name="Auch B."/>
            <person name="Kono T."/>
            <person name="Mallez S."/>
            <person name="Zhang Y."/>
            <person name="Obille A."/>
            <person name="Becker A."/>
            <person name="Abrahante J.E."/>
            <person name="Garbe J."/>
            <person name="Badalamenti J.P."/>
            <person name="Herman A."/>
            <person name="Mangelson H."/>
            <person name="Liachko I."/>
            <person name="Sullivan S."/>
            <person name="Sone E.D."/>
            <person name="Koren S."/>
            <person name="Silverstein K.A.T."/>
            <person name="Beckman K.B."/>
            <person name="Gohl D.M."/>
        </authorList>
    </citation>
    <scope>NUCLEOTIDE SEQUENCE</scope>
    <source>
        <strain evidence="1">Duluth1</strain>
        <tissue evidence="1">Whole animal</tissue>
    </source>
</reference>
<name>A0A9D4JN42_DREPO</name>
<gene>
    <name evidence="1" type="ORF">DPMN_118000</name>
</gene>
<feature type="non-terminal residue" evidence="1">
    <location>
        <position position="1"/>
    </location>
</feature>